<comment type="subunit">
    <text evidence="7">Homodimer. Forms a heterotrimer with a catalytic subunit PAN2 to form the poly(A)-nuclease (PAN) deadenylation complex. Interacts (via PAM-2 motif) with poly(A)-binding protein PAB1 (via PABC domain), conferring substrate specificity of the enzyme complex.</text>
</comment>
<keyword evidence="5 7" id="KW-0067">ATP-binding</keyword>
<evidence type="ECO:0000259" key="9">
    <source>
        <dbReference type="Pfam" id="PF18101"/>
    </source>
</evidence>
<dbReference type="GeneID" id="25265171"/>
<dbReference type="SUPFAM" id="SSF56112">
    <property type="entry name" value="Protein kinase-like (PK-like)"/>
    <property type="match status" value="1"/>
</dbReference>
<keyword evidence="11" id="KW-1185">Reference proteome</keyword>
<dbReference type="HAMAP" id="MF_03181">
    <property type="entry name" value="PAN3"/>
    <property type="match status" value="1"/>
</dbReference>
<dbReference type="Gene3D" id="1.10.510.10">
    <property type="entry name" value="Transferase(Phosphotransferase) domain 1"/>
    <property type="match status" value="1"/>
</dbReference>
<comment type="domain">
    <text evidence="7">The pseudokinase domain, the coiled-coil (CC), and C-terminal knob domain (CK) form a structural unit (PKC) that forms an extensive high-affinity interaction surface for PAN2.</text>
</comment>
<evidence type="ECO:0000313" key="11">
    <source>
        <dbReference type="Proteomes" id="UP000027361"/>
    </source>
</evidence>
<keyword evidence="2 7" id="KW-0963">Cytoplasm</keyword>
<gene>
    <name evidence="7" type="primary">PAN3</name>
    <name evidence="10" type="ORF">K437DRAFT_259142</name>
</gene>
<keyword evidence="4 7" id="KW-0547">Nucleotide-binding</keyword>
<feature type="binding site" evidence="7">
    <location>
        <position position="414"/>
    </location>
    <ligand>
        <name>ATP</name>
        <dbReference type="ChEBI" id="CHEBI:30616"/>
    </ligand>
</feature>
<feature type="coiled-coil region" evidence="7">
    <location>
        <begin position="631"/>
        <end position="669"/>
    </location>
</feature>
<evidence type="ECO:0000313" key="10">
    <source>
        <dbReference type="EMBL" id="KDN39250.1"/>
    </source>
</evidence>
<comment type="caution">
    <text evidence="7">Lacks conserved residue(s) required for the propagation of feature annotation.</text>
</comment>
<dbReference type="PANTHER" id="PTHR12272:SF11">
    <property type="entry name" value="PAN2-PAN3 DEADENYLATION COMPLEX SUBUNIT PAN3"/>
    <property type="match status" value="1"/>
</dbReference>
<dbReference type="AlphaFoldDB" id="A0A066VKZ5"/>
<feature type="binding site" evidence="7">
    <location>
        <begin position="529"/>
        <end position="530"/>
    </location>
    <ligand>
        <name>ATP</name>
        <dbReference type="ChEBI" id="CHEBI:30616"/>
    </ligand>
</feature>
<feature type="compositionally biased region" description="Low complexity" evidence="8">
    <location>
        <begin position="39"/>
        <end position="50"/>
    </location>
</feature>
<dbReference type="GO" id="GO:0000932">
    <property type="term" value="C:P-body"/>
    <property type="evidence" value="ECO:0007669"/>
    <property type="project" value="TreeGrafter"/>
</dbReference>
<dbReference type="FunCoup" id="A0A066VKZ5">
    <property type="interactions" value="66"/>
</dbReference>
<feature type="compositionally biased region" description="Low complexity" evidence="8">
    <location>
        <begin position="14"/>
        <end position="28"/>
    </location>
</feature>
<protein>
    <recommendedName>
        <fullName evidence="7">PAN2-PAN3 deadenylation complex subunit PAN3</fullName>
    </recommendedName>
    <alternativeName>
        <fullName evidence="7">PAB1P-dependent poly(A)-specific ribonuclease</fullName>
    </alternativeName>
    <alternativeName>
        <fullName evidence="7">Poly(A)-nuclease deadenylation complex subunit 3</fullName>
        <shortName evidence="7">PAN deadenylation complex subunit 3</shortName>
    </alternativeName>
</protein>
<comment type="subcellular location">
    <subcellularLocation>
        <location evidence="1 7">Cytoplasm</location>
    </subcellularLocation>
</comment>
<dbReference type="Gene3D" id="1.20.5.5160">
    <property type="match status" value="1"/>
</dbReference>
<feature type="binding site" evidence="7">
    <location>
        <begin position="463"/>
        <end position="470"/>
    </location>
    <ligand>
        <name>ATP</name>
        <dbReference type="ChEBI" id="CHEBI:30616"/>
    </ligand>
</feature>
<dbReference type="OrthoDB" id="204958at2759"/>
<proteinExistence type="inferred from homology"/>
<comment type="similarity">
    <text evidence="7">Belongs to the protein kinase superfamily. PAN3 family.</text>
</comment>
<comment type="caution">
    <text evidence="10">The sequence shown here is derived from an EMBL/GenBank/DDBJ whole genome shotgun (WGS) entry which is preliminary data.</text>
</comment>
<sequence>MIRNPNAVDGVVTAAAASSSDAQPPSSAREGVGEGAAGSNHSNHSSNSPSRKGMRRGGRDGHRNYHRYNNHGQGQGNGYPQGEGTISDSTGSLRDLSVNGTSSTSTSPSPSAASLAGTRPPSGASGLTARAASAAVFVPKGAAGKDQSAGNGSGVSQDVARVTNATSSMSLSHAVRAAVFNPSTTQALQGETGADASGRATPNSFGEDAIDVFDPTYTGPLPSEEPAQLIQETAYNPYEGTNEYGEPGSSAAMDLYSQQQAAVAVRAAKIRQPLQYHQYAPPLPHVSNLHPHHLTSHAFFLHPNQREELQRKQEAIFVNIPPPELGGPSLPEELHVYHSLVPLEPIQPGGPGQPGFPLNPSLLDPTLDPAAIGATATGGPGIIGTSGDPSKLFGYRSHCYKAVCSLDGKSYVLRRLEGFKLQHEVAIGLVERWRRIRHPSIVSVREAFTTRAFGDQSIVFVYDYHPLASTLHAEHMVPKPPQPDRRTGRLQMVQMQVPEKTLWSYTCQLANALRCVHKAGLAARSIEPSKVLHTGQNRVRINCCSIFDVIAYDARAPANAVQTQQADDLLNLGKLILCTACNSAAAASNVPRSLEQISRVYSPELKSMVMWLLQKPHQKKDADELVRLLAGRMADEFDSALNYNDSLESSLMRELENARLVRLLCKLGFINERPEFDHDPRWSETGDRYVVKLFRDHVFHSVNEAGRPLVDLSHILTNLNKLDAGSEEKLILTSRDEQSCIIASYREIKNCIESAFQDLSRR</sequence>
<accession>A0A066VKZ5</accession>
<reference evidence="10 11" key="1">
    <citation type="submission" date="2014-05" db="EMBL/GenBank/DDBJ databases">
        <title>Draft genome sequence of a rare smut relative, Tilletiaria anomala UBC 951.</title>
        <authorList>
            <consortium name="DOE Joint Genome Institute"/>
            <person name="Toome M."/>
            <person name="Kuo A."/>
            <person name="Henrissat B."/>
            <person name="Lipzen A."/>
            <person name="Tritt A."/>
            <person name="Yoshinaga Y."/>
            <person name="Zane M."/>
            <person name="Barry K."/>
            <person name="Grigoriev I.V."/>
            <person name="Spatafora J.W."/>
            <person name="Aimea M.C."/>
        </authorList>
    </citation>
    <scope>NUCLEOTIDE SEQUENCE [LARGE SCALE GENOMIC DNA]</scope>
    <source>
        <strain evidence="10 11">UBC 951</strain>
    </source>
</reference>
<evidence type="ECO:0000256" key="6">
    <source>
        <dbReference type="ARBA" id="ARBA00023054"/>
    </source>
</evidence>
<dbReference type="HOGENOM" id="CLU_016423_2_0_1"/>
<comment type="function">
    <text evidence="7">Regulatory subunit of the poly(A)-nuclease (PAN) deadenylation complex, one of two cytoplasmic mRNA deadenylases involved in mRNA turnover. PAN specifically shortens poly(A) tails of RNA and the activity is stimulated by poly(A)-binding protein PAB1. PAN deadenylation is followed by rapid degradation of the shortened mRNA tails by the CCR4-NOT complex. Deadenylated mRNAs are then degraded by two alternative mechanisms, namely exosome-mediated 3'-5' exonucleolytic degradation, or deadenlyation-dependent mRNA decaping and subsequent 5'-3' exonucleolytic degradation by XRN1. May also be involved in post-transcriptional maturation of mRNA poly(A) tails. PAN3 acts as a positive regulator for PAN activity, recruiting the catalytic subunit PAN2 to mRNA via its interaction with RNA and with PAB1.</text>
</comment>
<comment type="domain">
    <text evidence="7">Contains a pseudokinase domain. The protein kinase domain is predicted to be catalytically inactive because some of the residues important for catalytic activity are substituted and it lacks the equivalent of the binding site for a peptide substrate. However, it has retained an ATP-binding site and ATP-binding is required for mRNA degradation, stimulating the activity of the PAN2 nuclease in vitro. The nucleotide-binding site is juxtaposed to the RNase active site of PAN2 in the complex and may actually bind nucleosides of a poly(A) RNA rather than ATP, feeding the poly(A)-tail to the active site of the deadenylase and thus increasing the efficiency with which this distributive enzyme degrades oligo(A) RNAs.</text>
</comment>
<dbReference type="InterPro" id="IPR011009">
    <property type="entry name" value="Kinase-like_dom_sf"/>
</dbReference>
<dbReference type="GO" id="GO:0006397">
    <property type="term" value="P:mRNA processing"/>
    <property type="evidence" value="ECO:0007669"/>
    <property type="project" value="UniProtKB-KW"/>
</dbReference>
<feature type="compositionally biased region" description="Low complexity" evidence="8">
    <location>
        <begin position="101"/>
        <end position="114"/>
    </location>
</feature>
<dbReference type="FunFam" id="1.10.287.3700:FF:000001">
    <property type="entry name" value="PAN2-PAN3 deadenylation complex subunit PAN3"/>
    <property type="match status" value="1"/>
</dbReference>
<dbReference type="InterPro" id="IPR041332">
    <property type="entry name" value="Pan3_CK"/>
</dbReference>
<feature type="region of interest" description="Knob domain" evidence="7">
    <location>
        <begin position="670"/>
        <end position="762"/>
    </location>
</feature>
<evidence type="ECO:0000256" key="5">
    <source>
        <dbReference type="ARBA" id="ARBA00022840"/>
    </source>
</evidence>
<dbReference type="Pfam" id="PF18101">
    <property type="entry name" value="Pan3_CK"/>
    <property type="match status" value="1"/>
</dbReference>
<evidence type="ECO:0000256" key="7">
    <source>
        <dbReference type="HAMAP-Rule" id="MF_03181"/>
    </source>
</evidence>
<evidence type="ECO:0000256" key="2">
    <source>
        <dbReference type="ARBA" id="ARBA00022490"/>
    </source>
</evidence>
<evidence type="ECO:0000256" key="8">
    <source>
        <dbReference type="SAM" id="MobiDB-lite"/>
    </source>
</evidence>
<dbReference type="EMBL" id="JMSN01000107">
    <property type="protein sequence ID" value="KDN39250.1"/>
    <property type="molecule type" value="Genomic_DNA"/>
</dbReference>
<dbReference type="InParanoid" id="A0A066VKZ5"/>
<keyword evidence="6 7" id="KW-0175">Coiled coil</keyword>
<dbReference type="Proteomes" id="UP000027361">
    <property type="component" value="Unassembled WGS sequence"/>
</dbReference>
<dbReference type="Gene3D" id="1.10.287.3700">
    <property type="match status" value="1"/>
</dbReference>
<feature type="domain" description="Pan3 C-terminal knob" evidence="9">
    <location>
        <begin position="623"/>
        <end position="759"/>
    </location>
</feature>
<evidence type="ECO:0000256" key="3">
    <source>
        <dbReference type="ARBA" id="ARBA00022664"/>
    </source>
</evidence>
<dbReference type="InterPro" id="IPR030844">
    <property type="entry name" value="PAN3"/>
</dbReference>
<name>A0A066VKZ5_TILAU</name>
<organism evidence="10 11">
    <name type="scientific">Tilletiaria anomala (strain ATCC 24038 / CBS 436.72 / UBC 951)</name>
    <dbReference type="NCBI Taxonomy" id="1037660"/>
    <lineage>
        <taxon>Eukaryota</taxon>
        <taxon>Fungi</taxon>
        <taxon>Dikarya</taxon>
        <taxon>Basidiomycota</taxon>
        <taxon>Ustilaginomycotina</taxon>
        <taxon>Exobasidiomycetes</taxon>
        <taxon>Georgefischeriales</taxon>
        <taxon>Tilletiariaceae</taxon>
        <taxon>Tilletiaria</taxon>
    </lineage>
</organism>
<keyword evidence="3 7" id="KW-0507">mRNA processing</keyword>
<dbReference type="OMA" id="FTFNGMI"/>
<dbReference type="GO" id="GO:0000289">
    <property type="term" value="P:nuclear-transcribed mRNA poly(A) tail shortening"/>
    <property type="evidence" value="ECO:0007669"/>
    <property type="project" value="UniProtKB-UniRule"/>
</dbReference>
<dbReference type="FunFam" id="1.20.5.5160:FF:000002">
    <property type="entry name" value="PAN2-PAN3 deadenylation complex subunit PAN3"/>
    <property type="match status" value="1"/>
</dbReference>
<evidence type="ECO:0000256" key="1">
    <source>
        <dbReference type="ARBA" id="ARBA00004496"/>
    </source>
</evidence>
<dbReference type="GO" id="GO:0008143">
    <property type="term" value="F:poly(A) binding"/>
    <property type="evidence" value="ECO:0007669"/>
    <property type="project" value="TreeGrafter"/>
</dbReference>
<dbReference type="RefSeq" id="XP_013240973.1">
    <property type="nucleotide sequence ID" value="XM_013385519.1"/>
</dbReference>
<feature type="region of interest" description="Disordered" evidence="8">
    <location>
        <begin position="1"/>
        <end position="127"/>
    </location>
</feature>
<dbReference type="STRING" id="1037660.A0A066VKZ5"/>
<evidence type="ECO:0000256" key="4">
    <source>
        <dbReference type="ARBA" id="ARBA00022741"/>
    </source>
</evidence>
<dbReference type="GO" id="GO:0031251">
    <property type="term" value="C:PAN complex"/>
    <property type="evidence" value="ECO:0007669"/>
    <property type="project" value="UniProtKB-UniRule"/>
</dbReference>
<dbReference type="PANTHER" id="PTHR12272">
    <property type="entry name" value="DEADENYLATION COMPLEX SUBUNIT PAN3"/>
    <property type="match status" value="1"/>
</dbReference>
<comment type="domain">
    <text evidence="7">The N-terminal zinc finger binds to poly(A) RNA.</text>
</comment>
<dbReference type="GO" id="GO:0005524">
    <property type="term" value="F:ATP binding"/>
    <property type="evidence" value="ECO:0007669"/>
    <property type="project" value="UniProtKB-UniRule"/>
</dbReference>